<accession>A0A9E7EZY2</accession>
<dbReference type="AlphaFoldDB" id="A0A9E7EZY2"/>
<dbReference type="EMBL" id="CP097504">
    <property type="protein sequence ID" value="URD86994.1"/>
    <property type="molecule type" value="Genomic_DNA"/>
</dbReference>
<feature type="compositionally biased region" description="Basic and acidic residues" evidence="1">
    <location>
        <begin position="19"/>
        <end position="28"/>
    </location>
</feature>
<feature type="compositionally biased region" description="Acidic residues" evidence="1">
    <location>
        <begin position="1"/>
        <end position="11"/>
    </location>
</feature>
<gene>
    <name evidence="3" type="ORF">MUK42_27685</name>
</gene>
<protein>
    <submittedName>
        <fullName evidence="3">Type II intron maturase</fullName>
    </submittedName>
</protein>
<evidence type="ECO:0000313" key="3">
    <source>
        <dbReference type="EMBL" id="URD86994.1"/>
    </source>
</evidence>
<feature type="transmembrane region" description="Helical" evidence="2">
    <location>
        <begin position="68"/>
        <end position="88"/>
    </location>
</feature>
<proteinExistence type="predicted"/>
<feature type="region of interest" description="Disordered" evidence="1">
    <location>
        <begin position="1"/>
        <end position="52"/>
    </location>
</feature>
<keyword evidence="2" id="KW-0472">Membrane</keyword>
<keyword evidence="2" id="KW-0812">Transmembrane</keyword>
<evidence type="ECO:0000256" key="1">
    <source>
        <dbReference type="SAM" id="MobiDB-lite"/>
    </source>
</evidence>
<evidence type="ECO:0000313" key="4">
    <source>
        <dbReference type="Proteomes" id="UP001055439"/>
    </source>
</evidence>
<evidence type="ECO:0000256" key="2">
    <source>
        <dbReference type="SAM" id="Phobius"/>
    </source>
</evidence>
<reference evidence="3" key="1">
    <citation type="submission" date="2022-05" db="EMBL/GenBank/DDBJ databases">
        <title>The Musa troglodytarum L. genome provides insights into the mechanism of non-climacteric behaviour and enrichment of carotenoids.</title>
        <authorList>
            <person name="Wang J."/>
        </authorList>
    </citation>
    <scope>NUCLEOTIDE SEQUENCE</scope>
    <source>
        <tissue evidence="3">Leaf</tissue>
    </source>
</reference>
<dbReference type="Proteomes" id="UP001055439">
    <property type="component" value="Chromosome 2"/>
</dbReference>
<name>A0A9E7EZY2_9LILI</name>
<dbReference type="OrthoDB" id="596361at2759"/>
<sequence length="98" mass="10884">MTRREEEEEAGEASASSTPRREEGRRQEEEEASETSTSLTSRREKEEEVGSVAQMQYRTKIFSILDRVLVALATVKLAAMMASSFASADPLLGSARRD</sequence>
<keyword evidence="2" id="KW-1133">Transmembrane helix</keyword>
<organism evidence="3 4">
    <name type="scientific">Musa troglodytarum</name>
    <name type="common">fe'i banana</name>
    <dbReference type="NCBI Taxonomy" id="320322"/>
    <lineage>
        <taxon>Eukaryota</taxon>
        <taxon>Viridiplantae</taxon>
        <taxon>Streptophyta</taxon>
        <taxon>Embryophyta</taxon>
        <taxon>Tracheophyta</taxon>
        <taxon>Spermatophyta</taxon>
        <taxon>Magnoliopsida</taxon>
        <taxon>Liliopsida</taxon>
        <taxon>Zingiberales</taxon>
        <taxon>Musaceae</taxon>
        <taxon>Musa</taxon>
    </lineage>
</organism>
<keyword evidence="4" id="KW-1185">Reference proteome</keyword>
<feature type="non-terminal residue" evidence="3">
    <location>
        <position position="98"/>
    </location>
</feature>